<dbReference type="AlphaFoldDB" id="A0A8A4ZI21"/>
<dbReference type="RefSeq" id="WP_227424984.1">
    <property type="nucleotide sequence ID" value="NZ_CP071868.1"/>
</dbReference>
<keyword evidence="3" id="KW-1185">Reference proteome</keyword>
<evidence type="ECO:0000259" key="1">
    <source>
        <dbReference type="Pfam" id="PF07498"/>
    </source>
</evidence>
<proteinExistence type="predicted"/>
<reference evidence="2" key="1">
    <citation type="submission" date="2021-03" db="EMBL/GenBank/DDBJ databases">
        <title>Pengzhenrongella sicca gen. nov., sp. nov., a new member of suborder Micrococcineae isolated from High-Arctic tundra soil.</title>
        <authorList>
            <person name="Peng F."/>
        </authorList>
    </citation>
    <scope>NUCLEOTIDE SEQUENCE</scope>
    <source>
        <strain evidence="2">LRZ-2</strain>
    </source>
</reference>
<dbReference type="Proteomes" id="UP000663937">
    <property type="component" value="Chromosome"/>
</dbReference>
<evidence type="ECO:0000313" key="3">
    <source>
        <dbReference type="Proteomes" id="UP000663937"/>
    </source>
</evidence>
<accession>A0A8A4ZI21</accession>
<sequence length="44" mass="4906">MELESVSLRELRRRAAEHGIRGRSTMTRAALVDALRAAARASLR</sequence>
<protein>
    <submittedName>
        <fullName evidence="2">Rho termination factor N-terminal domain-containing protein</fullName>
    </submittedName>
</protein>
<feature type="domain" description="Rho termination factor-like N-terminal" evidence="1">
    <location>
        <begin position="2"/>
        <end position="37"/>
    </location>
</feature>
<dbReference type="KEGG" id="psic:J4E96_06620"/>
<dbReference type="GO" id="GO:0006353">
    <property type="term" value="P:DNA-templated transcription termination"/>
    <property type="evidence" value="ECO:0007669"/>
    <property type="project" value="InterPro"/>
</dbReference>
<dbReference type="Pfam" id="PF07498">
    <property type="entry name" value="Rho_N"/>
    <property type="match status" value="1"/>
</dbReference>
<name>A0A8A4ZI21_9MICO</name>
<organism evidence="2 3">
    <name type="scientific">Pengzhenrongella sicca</name>
    <dbReference type="NCBI Taxonomy" id="2819238"/>
    <lineage>
        <taxon>Bacteria</taxon>
        <taxon>Bacillati</taxon>
        <taxon>Actinomycetota</taxon>
        <taxon>Actinomycetes</taxon>
        <taxon>Micrococcales</taxon>
        <taxon>Pengzhenrongella</taxon>
    </lineage>
</organism>
<dbReference type="EMBL" id="CP071868">
    <property type="protein sequence ID" value="QTE30633.1"/>
    <property type="molecule type" value="Genomic_DNA"/>
</dbReference>
<evidence type="ECO:0000313" key="2">
    <source>
        <dbReference type="EMBL" id="QTE30633.1"/>
    </source>
</evidence>
<dbReference type="InterPro" id="IPR011112">
    <property type="entry name" value="Rho-like_N"/>
</dbReference>
<gene>
    <name evidence="2" type="ORF">J4E96_06620</name>
</gene>